<gene>
    <name evidence="2" type="ORF">DI551_03745</name>
</gene>
<evidence type="ECO:0000313" key="3">
    <source>
        <dbReference type="Proteomes" id="UP000249417"/>
    </source>
</evidence>
<comment type="caution">
    <text evidence="2">The sequence shown here is derived from an EMBL/GenBank/DDBJ whole genome shotgun (WGS) entry which is preliminary data.</text>
</comment>
<dbReference type="Proteomes" id="UP000249417">
    <property type="component" value="Unassembled WGS sequence"/>
</dbReference>
<name>A0A2W5N1C6_9BACT</name>
<evidence type="ECO:0000256" key="1">
    <source>
        <dbReference type="SAM" id="MobiDB-lite"/>
    </source>
</evidence>
<proteinExistence type="predicted"/>
<dbReference type="AlphaFoldDB" id="A0A2W5N1C6"/>
<sequence length="86" mass="9614">MFWKKKPKDKPLNGESGKPSREQILAQAKANAASARAEIGDETLDKIKAAMLKKQASAIEQAKAQIKAIDKDKLTDNLKFMMREEK</sequence>
<evidence type="ECO:0000313" key="2">
    <source>
        <dbReference type="EMBL" id="PZQ47252.1"/>
    </source>
</evidence>
<feature type="region of interest" description="Disordered" evidence="1">
    <location>
        <begin position="1"/>
        <end position="20"/>
    </location>
</feature>
<reference evidence="2 3" key="1">
    <citation type="submission" date="2017-08" db="EMBL/GenBank/DDBJ databases">
        <title>Infants hospitalized years apart are colonized by the same room-sourced microbial strains.</title>
        <authorList>
            <person name="Brooks B."/>
            <person name="Olm M.R."/>
            <person name="Firek B.A."/>
            <person name="Baker R."/>
            <person name="Thomas B.C."/>
            <person name="Morowitz M.J."/>
            <person name="Banfield J.F."/>
        </authorList>
    </citation>
    <scope>NUCLEOTIDE SEQUENCE [LARGE SCALE GENOMIC DNA]</scope>
    <source>
        <strain evidence="2">S2_005_002_R2_29</strain>
    </source>
</reference>
<organism evidence="2 3">
    <name type="scientific">Micavibrio aeruginosavorus</name>
    <dbReference type="NCBI Taxonomy" id="349221"/>
    <lineage>
        <taxon>Bacteria</taxon>
        <taxon>Pseudomonadati</taxon>
        <taxon>Bdellovibrionota</taxon>
        <taxon>Bdellovibrionia</taxon>
        <taxon>Bdellovibrionales</taxon>
        <taxon>Pseudobdellovibrionaceae</taxon>
        <taxon>Micavibrio</taxon>
    </lineage>
</organism>
<dbReference type="EMBL" id="QFQB01000015">
    <property type="protein sequence ID" value="PZQ47252.1"/>
    <property type="molecule type" value="Genomic_DNA"/>
</dbReference>
<protein>
    <submittedName>
        <fullName evidence="2">Uncharacterized protein</fullName>
    </submittedName>
</protein>
<accession>A0A2W5N1C6</accession>